<dbReference type="Gene3D" id="3.40.50.300">
    <property type="entry name" value="P-loop containing nucleotide triphosphate hydrolases"/>
    <property type="match status" value="1"/>
</dbReference>
<keyword evidence="3" id="KW-1185">Reference proteome</keyword>
<evidence type="ECO:0000313" key="3">
    <source>
        <dbReference type="Proteomes" id="UP001589585"/>
    </source>
</evidence>
<dbReference type="EMBL" id="JBHMFC010000028">
    <property type="protein sequence ID" value="MFB9056708.1"/>
    <property type="molecule type" value="Genomic_DNA"/>
</dbReference>
<evidence type="ECO:0000313" key="2">
    <source>
        <dbReference type="EMBL" id="MFB9056708.1"/>
    </source>
</evidence>
<protein>
    <submittedName>
        <fullName evidence="2">Restriction system-associated AAA family ATPase</fullName>
    </submittedName>
</protein>
<dbReference type="RefSeq" id="WP_379860906.1">
    <property type="nucleotide sequence ID" value="NZ_JBHMFC010000028.1"/>
</dbReference>
<reference evidence="2 3" key="1">
    <citation type="submission" date="2024-09" db="EMBL/GenBank/DDBJ databases">
        <authorList>
            <person name="Sun Q."/>
            <person name="Mori K."/>
        </authorList>
    </citation>
    <scope>NUCLEOTIDE SEQUENCE [LARGE SCALE GENOMIC DNA]</scope>
    <source>
        <strain evidence="2 3">CECT 8622</strain>
    </source>
</reference>
<comment type="caution">
    <text evidence="2">The sequence shown here is derived from an EMBL/GenBank/DDBJ whole genome shotgun (WGS) entry which is preliminary data.</text>
</comment>
<dbReference type="InterPro" id="IPR027417">
    <property type="entry name" value="P-loop_NTPase"/>
</dbReference>
<dbReference type="InterPro" id="IPR003959">
    <property type="entry name" value="ATPase_AAA_core"/>
</dbReference>
<organism evidence="2 3">
    <name type="scientific">Mariniflexile ostreae</name>
    <dbReference type="NCBI Taxonomy" id="1520892"/>
    <lineage>
        <taxon>Bacteria</taxon>
        <taxon>Pseudomonadati</taxon>
        <taxon>Bacteroidota</taxon>
        <taxon>Flavobacteriia</taxon>
        <taxon>Flavobacteriales</taxon>
        <taxon>Flavobacteriaceae</taxon>
        <taxon>Mariniflexile</taxon>
    </lineage>
</organism>
<dbReference type="Proteomes" id="UP001589585">
    <property type="component" value="Unassembled WGS sequence"/>
</dbReference>
<sequence length="575" mass="66299">MKLLKLHIQDEFRSLHEGFRIDFHKNTDSMDTFQPFCFAGLNGSGKSNVLEALAAIFYHLEFCVSKFRPQSFDKHFKRHISTPDAYTLEYLIGKKNEYPSTSNNLVKIVIIKERKTPPTIFVYSRLTDEVPDLTMPLNQTENNEGAKLYLPDLVVAYSSGENEILSLPFIKNRLINFDKYCEDYKKNEIFVEPESSLIYIDEGMSQAVLLAALLFEDKNTLKPLKKELGILKLQSFSIKLTNHFLSFKKEKSNAIKHPILEHIYQIIEKLKLCSTSCYETNFLQGHGGTTREFPPNIISLDFYADEATKTAFKTHFSTSFELFRFFQVLYELNSNIVSESIKEEVYSSKGFYTKGKLPGAAPIDTVFHFLDYKILKKIKGKKEPKALLLREFSDGEQQFLHTIGICLMLKDRRTLLLLDEPETHFNPSWRAKFIKILNDSIHAGRLKNLPNGDFNVHLLKDVILTSHSPFIISDCMPNNVIFFDRNKETELVEAKSAKELEFNTFGASVEDILDELFDYNQSIGDWSKQELLDITFDEIKTKKDVDQAKHKLRILGSSIEKDIVLTKLNRINPKD</sequence>
<feature type="domain" description="ATPase AAA-type core" evidence="1">
    <location>
        <begin position="387"/>
        <end position="473"/>
    </location>
</feature>
<dbReference type="Pfam" id="PF13304">
    <property type="entry name" value="AAA_21"/>
    <property type="match status" value="1"/>
</dbReference>
<dbReference type="InterPro" id="IPR030974">
    <property type="entry name" value="Restrict_AAA"/>
</dbReference>
<gene>
    <name evidence="2" type="ORF">ACFFU9_08130</name>
</gene>
<accession>A0ABV5FC87</accession>
<name>A0ABV5FC87_9FLAO</name>
<dbReference type="PANTHER" id="PTHR32182:SF25">
    <property type="entry name" value="SLR1056 PROTEIN"/>
    <property type="match status" value="1"/>
</dbReference>
<dbReference type="SUPFAM" id="SSF52540">
    <property type="entry name" value="P-loop containing nucleoside triphosphate hydrolases"/>
    <property type="match status" value="1"/>
</dbReference>
<dbReference type="NCBIfam" id="TIGR04435">
    <property type="entry name" value="restrict_AAA_1"/>
    <property type="match status" value="1"/>
</dbReference>
<evidence type="ECO:0000259" key="1">
    <source>
        <dbReference type="Pfam" id="PF13304"/>
    </source>
</evidence>
<proteinExistence type="predicted"/>
<dbReference type="PANTHER" id="PTHR32182">
    <property type="entry name" value="DNA REPLICATION AND REPAIR PROTEIN RECF"/>
    <property type="match status" value="1"/>
</dbReference>